<dbReference type="CDD" id="cd00009">
    <property type="entry name" value="AAA"/>
    <property type="match status" value="1"/>
</dbReference>
<dbReference type="InterPro" id="IPR009057">
    <property type="entry name" value="Homeodomain-like_sf"/>
</dbReference>
<keyword evidence="3" id="KW-0547">Nucleotide-binding</keyword>
<evidence type="ECO:0000256" key="4">
    <source>
        <dbReference type="ARBA" id="ARBA00022840"/>
    </source>
</evidence>
<dbReference type="Gene3D" id="1.10.8.60">
    <property type="match status" value="1"/>
</dbReference>
<dbReference type="GO" id="GO:0043565">
    <property type="term" value="F:sequence-specific DNA binding"/>
    <property type="evidence" value="ECO:0007669"/>
    <property type="project" value="InterPro"/>
</dbReference>
<protein>
    <recommendedName>
        <fullName evidence="1">Putative response regulator NtrX-like</fullName>
    </recommendedName>
</protein>
<keyword evidence="7" id="KW-0804">Transcription</keyword>
<dbReference type="PROSITE" id="PS50110">
    <property type="entry name" value="RESPONSE_REGULATORY"/>
    <property type="match status" value="1"/>
</dbReference>
<keyword evidence="6" id="KW-0805">Transcription regulation</keyword>
<dbReference type="GO" id="GO:0005524">
    <property type="term" value="F:ATP binding"/>
    <property type="evidence" value="ECO:0007669"/>
    <property type="project" value="UniProtKB-KW"/>
</dbReference>
<dbReference type="Pfam" id="PF00072">
    <property type="entry name" value="Response_reg"/>
    <property type="match status" value="1"/>
</dbReference>
<feature type="modified residue" description="4-aspartylphosphate" evidence="8">
    <location>
        <position position="53"/>
    </location>
</feature>
<dbReference type="Pfam" id="PF00158">
    <property type="entry name" value="Sigma54_activat"/>
    <property type="match status" value="1"/>
</dbReference>
<dbReference type="AlphaFoldDB" id="A0AAT9G9E7"/>
<dbReference type="EMBL" id="AP029170">
    <property type="protein sequence ID" value="BFD46463.1"/>
    <property type="molecule type" value="Genomic_DNA"/>
</dbReference>
<dbReference type="GO" id="GO:0000160">
    <property type="term" value="P:phosphorelay signal transduction system"/>
    <property type="evidence" value="ECO:0007669"/>
    <property type="project" value="UniProtKB-KW"/>
</dbReference>
<evidence type="ECO:0000313" key="11">
    <source>
        <dbReference type="EMBL" id="BFD46463.1"/>
    </source>
</evidence>
<dbReference type="Gene3D" id="3.40.50.300">
    <property type="entry name" value="P-loop containing nucleotide triphosphate hydrolases"/>
    <property type="match status" value="1"/>
</dbReference>
<dbReference type="InterPro" id="IPR003593">
    <property type="entry name" value="AAA+_ATPase"/>
</dbReference>
<dbReference type="Gene3D" id="1.10.10.60">
    <property type="entry name" value="Homeodomain-like"/>
    <property type="match status" value="1"/>
</dbReference>
<dbReference type="CDD" id="cd17550">
    <property type="entry name" value="REC_NtrX-like"/>
    <property type="match status" value="1"/>
</dbReference>
<proteinExistence type="predicted"/>
<dbReference type="PROSITE" id="PS00688">
    <property type="entry name" value="SIGMA54_INTERACT_3"/>
    <property type="match status" value="1"/>
</dbReference>
<name>A0AAT9G9E7_9RICK</name>
<dbReference type="InterPro" id="IPR027417">
    <property type="entry name" value="P-loop_NTPase"/>
</dbReference>
<dbReference type="PANTHER" id="PTHR32071">
    <property type="entry name" value="TRANSCRIPTIONAL REGULATORY PROTEIN"/>
    <property type="match status" value="1"/>
</dbReference>
<feature type="domain" description="Sigma-54 factor interaction" evidence="9">
    <location>
        <begin position="142"/>
        <end position="366"/>
    </location>
</feature>
<dbReference type="InterPro" id="IPR001789">
    <property type="entry name" value="Sig_transdc_resp-reg_receiver"/>
</dbReference>
<evidence type="ECO:0000256" key="7">
    <source>
        <dbReference type="ARBA" id="ARBA00023163"/>
    </source>
</evidence>
<evidence type="ECO:0000256" key="2">
    <source>
        <dbReference type="ARBA" id="ARBA00022553"/>
    </source>
</evidence>
<evidence type="ECO:0000256" key="5">
    <source>
        <dbReference type="ARBA" id="ARBA00023012"/>
    </source>
</evidence>
<evidence type="ECO:0000256" key="6">
    <source>
        <dbReference type="ARBA" id="ARBA00023015"/>
    </source>
</evidence>
<keyword evidence="2 8" id="KW-0597">Phosphoprotein</keyword>
<evidence type="ECO:0000259" key="9">
    <source>
        <dbReference type="PROSITE" id="PS50045"/>
    </source>
</evidence>
<dbReference type="PANTHER" id="PTHR32071:SF17">
    <property type="entry name" value="TRANSCRIPTIONAL REGULATOR (NTRC FAMILY)"/>
    <property type="match status" value="1"/>
</dbReference>
<keyword evidence="5" id="KW-0902">Two-component regulatory system</keyword>
<feature type="domain" description="Response regulatory" evidence="10">
    <location>
        <begin position="4"/>
        <end position="120"/>
    </location>
</feature>
<dbReference type="SUPFAM" id="SSF52540">
    <property type="entry name" value="P-loop containing nucleoside triphosphate hydrolases"/>
    <property type="match status" value="1"/>
</dbReference>
<evidence type="ECO:0000256" key="1">
    <source>
        <dbReference type="ARBA" id="ARBA00014319"/>
    </source>
</evidence>
<evidence type="ECO:0000256" key="3">
    <source>
        <dbReference type="ARBA" id="ARBA00022741"/>
    </source>
</evidence>
<evidence type="ECO:0000256" key="8">
    <source>
        <dbReference type="PROSITE-ProRule" id="PRU00169"/>
    </source>
</evidence>
<keyword evidence="4" id="KW-0067">ATP-binding</keyword>
<organism evidence="11">
    <name type="scientific">Candidatus Tisiphia endosymbiont of Sergentomyia squamirostris</name>
    <dbReference type="NCBI Taxonomy" id="3113639"/>
    <lineage>
        <taxon>Bacteria</taxon>
        <taxon>Pseudomonadati</taxon>
        <taxon>Pseudomonadota</taxon>
        <taxon>Alphaproteobacteria</taxon>
        <taxon>Rickettsiales</taxon>
        <taxon>Rickettsiaceae</taxon>
        <taxon>Rickettsieae</taxon>
        <taxon>Candidatus Tisiphia</taxon>
    </lineage>
</organism>
<reference evidence="11" key="1">
    <citation type="submission" date="2024-01" db="EMBL/GenBank/DDBJ databases">
        <title>Sequencing the genomes of a sandfly, Sergentomyia squamirostris, and its two endosymbionts.</title>
        <authorList>
            <person name="Itokawa K."/>
            <person name="Sanjoba C."/>
        </authorList>
    </citation>
    <scope>NUCLEOTIDE SEQUENCE</scope>
    <source>
        <strain evidence="11">RiSSQ</strain>
    </source>
</reference>
<sequence length="471" mass="53219">MSIDVLVVDDEADIRDLVSDILKEEGFTTKTAANSIQTFKILQERTPSAIILDIWLQGSELDGLGILEIVKKRYPLMPVIVISGHGTIETAVNAIKMGAYDYLEKPFSHDKLVILLKRACEAAKLKRENLDLKSKVIDKTELIGNSHITAKLKSDIEKAALATSRVLIQGKIGSGKELAARLIHKKSKRANAPFVIFSPVCMNPDRVHQELFEGIENQGVIRPSILEIVNNGTLYIDEISGLPVSVQVKLLKFVQDQMFHKGGSKAIKLDIRIIAATSKVIQEEISKGELLEDLYHRLNVISLKVPSLYDRKDDMSVLVKYFVKQLAKFSGLKAREFSDETIAALQVYNWPSNIRQLRNVIEWTLIMNPLSSNNNEVIKPSMIPPEILVNSASSAKQEDNVDMMTMPLREAREIFERQYLAAQMYRFNNNISKTSSFVGMERSALHRKLKLLNLHIPNNKFNEEEIYDSYE</sequence>
<dbReference type="SMART" id="SM00448">
    <property type="entry name" value="REC"/>
    <property type="match status" value="1"/>
</dbReference>
<evidence type="ECO:0000259" key="10">
    <source>
        <dbReference type="PROSITE" id="PS50110"/>
    </source>
</evidence>
<dbReference type="Pfam" id="PF02954">
    <property type="entry name" value="HTH_8"/>
    <property type="match status" value="1"/>
</dbReference>
<dbReference type="InterPro" id="IPR011006">
    <property type="entry name" value="CheY-like_superfamily"/>
</dbReference>
<dbReference type="SMART" id="SM00382">
    <property type="entry name" value="AAA"/>
    <property type="match status" value="1"/>
</dbReference>
<dbReference type="FunFam" id="3.40.50.2300:FF:000018">
    <property type="entry name" value="DNA-binding transcriptional regulator NtrC"/>
    <property type="match status" value="1"/>
</dbReference>
<dbReference type="PROSITE" id="PS50045">
    <property type="entry name" value="SIGMA54_INTERACT_4"/>
    <property type="match status" value="1"/>
</dbReference>
<accession>A0AAT9G9E7</accession>
<dbReference type="SUPFAM" id="SSF46689">
    <property type="entry name" value="Homeodomain-like"/>
    <property type="match status" value="1"/>
</dbReference>
<gene>
    <name evidence="11" type="ORF">DMENIID0002_11090</name>
</gene>
<dbReference type="InterPro" id="IPR002078">
    <property type="entry name" value="Sigma_54_int"/>
</dbReference>
<dbReference type="InterPro" id="IPR002197">
    <property type="entry name" value="HTH_Fis"/>
</dbReference>
<dbReference type="GO" id="GO:0006355">
    <property type="term" value="P:regulation of DNA-templated transcription"/>
    <property type="evidence" value="ECO:0007669"/>
    <property type="project" value="InterPro"/>
</dbReference>
<dbReference type="Pfam" id="PF25601">
    <property type="entry name" value="AAA_lid_14"/>
    <property type="match status" value="1"/>
</dbReference>
<dbReference type="InterPro" id="IPR025944">
    <property type="entry name" value="Sigma_54_int_dom_CS"/>
</dbReference>
<dbReference type="Gene3D" id="3.40.50.2300">
    <property type="match status" value="1"/>
</dbReference>
<dbReference type="InterPro" id="IPR058031">
    <property type="entry name" value="AAA_lid_NorR"/>
</dbReference>
<dbReference type="SUPFAM" id="SSF52172">
    <property type="entry name" value="CheY-like"/>
    <property type="match status" value="1"/>
</dbReference>